<keyword evidence="1" id="KW-0460">Magnesium</keyword>
<dbReference type="SUPFAM" id="SSF56655">
    <property type="entry name" value="Carbohydrate phosphatase"/>
    <property type="match status" value="1"/>
</dbReference>
<dbReference type="Pfam" id="PF00459">
    <property type="entry name" value="Inositol_P"/>
    <property type="match status" value="1"/>
</dbReference>
<feature type="binding site" evidence="1">
    <location>
        <position position="96"/>
    </location>
    <ligand>
        <name>Mg(2+)</name>
        <dbReference type="ChEBI" id="CHEBI:18420"/>
        <label>1</label>
        <note>catalytic</note>
    </ligand>
</feature>
<dbReference type="EMBL" id="RBXX01000002">
    <property type="protein sequence ID" value="RKT83473.1"/>
    <property type="molecule type" value="Genomic_DNA"/>
</dbReference>
<dbReference type="InterPro" id="IPR000760">
    <property type="entry name" value="Inositol_monophosphatase-like"/>
</dbReference>
<sequence length="285" mass="30982">MRTRKTLTPVDLAHARSVAVRAVEEAGTLLHPRSRGELVVRTKSSTGDVVTDLDLAAEELIVERIREVFPEHRIISEEAGLLDAADETWTWLVDPLDGTNNMAIGLSNYVVGIALCENGMPVVGAVHDPVRGETWSAVRDQGTRGPGGLIVTSPPRAEPHGAVLAWSQGYACRDDDVARALRVTLESRARRVLQLWAPLLAWVMLARGDIDGFVGYRAEAVDLPAGSLIAREAGLVVHDFDGFPFDDRFDRPHDRSFVAGHPRAIPELLDMVRAADRVTIAGLPG</sequence>
<dbReference type="GO" id="GO:0046872">
    <property type="term" value="F:metal ion binding"/>
    <property type="evidence" value="ECO:0007669"/>
    <property type="project" value="UniProtKB-KW"/>
</dbReference>
<dbReference type="GO" id="GO:0006020">
    <property type="term" value="P:inositol metabolic process"/>
    <property type="evidence" value="ECO:0007669"/>
    <property type="project" value="TreeGrafter"/>
</dbReference>
<feature type="binding site" evidence="1">
    <location>
        <position position="222"/>
    </location>
    <ligand>
        <name>Mg(2+)</name>
        <dbReference type="ChEBI" id="CHEBI:18420"/>
        <label>1</label>
        <note>catalytic</note>
    </ligand>
</feature>
<dbReference type="Proteomes" id="UP000270697">
    <property type="component" value="Unassembled WGS sequence"/>
</dbReference>
<evidence type="ECO:0000256" key="1">
    <source>
        <dbReference type="PIRSR" id="PIRSR600760-2"/>
    </source>
</evidence>
<dbReference type="STRING" id="455193.SAMN05421805_10541"/>
<feature type="binding site" evidence="1">
    <location>
        <position position="97"/>
    </location>
    <ligand>
        <name>Mg(2+)</name>
        <dbReference type="ChEBI" id="CHEBI:18420"/>
        <label>1</label>
        <note>catalytic</note>
    </ligand>
</feature>
<dbReference type="Gene3D" id="3.40.190.80">
    <property type="match status" value="1"/>
</dbReference>
<feature type="binding site" evidence="1">
    <location>
        <position position="77"/>
    </location>
    <ligand>
        <name>Mg(2+)</name>
        <dbReference type="ChEBI" id="CHEBI:18420"/>
        <label>1</label>
        <note>catalytic</note>
    </ligand>
</feature>
<dbReference type="GO" id="GO:0007165">
    <property type="term" value="P:signal transduction"/>
    <property type="evidence" value="ECO:0007669"/>
    <property type="project" value="TreeGrafter"/>
</dbReference>
<accession>A0A1I4ZM87</accession>
<keyword evidence="5" id="KW-1185">Reference proteome</keyword>
<reference evidence="2 5" key="2">
    <citation type="submission" date="2018-10" db="EMBL/GenBank/DDBJ databases">
        <title>Sequencing the genomes of 1000 actinobacteria strains.</title>
        <authorList>
            <person name="Klenk H.-P."/>
        </authorList>
    </citation>
    <scope>NUCLEOTIDE SEQUENCE [LARGE SCALE GENOMIC DNA]</scope>
    <source>
        <strain evidence="2 5">DSM 45119</strain>
    </source>
</reference>
<name>A0A1I4ZM87_9PSEU</name>
<dbReference type="Proteomes" id="UP000199398">
    <property type="component" value="Unassembled WGS sequence"/>
</dbReference>
<evidence type="ECO:0000313" key="4">
    <source>
        <dbReference type="Proteomes" id="UP000199398"/>
    </source>
</evidence>
<dbReference type="PANTHER" id="PTHR20854:SF4">
    <property type="entry name" value="INOSITOL-1-MONOPHOSPHATASE-RELATED"/>
    <property type="match status" value="1"/>
</dbReference>
<dbReference type="AlphaFoldDB" id="A0A1I4ZM87"/>
<evidence type="ECO:0000313" key="5">
    <source>
        <dbReference type="Proteomes" id="UP000270697"/>
    </source>
</evidence>
<proteinExistence type="predicted"/>
<organism evidence="3 4">
    <name type="scientific">Saccharopolyspora antimicrobica</name>
    <dbReference type="NCBI Taxonomy" id="455193"/>
    <lineage>
        <taxon>Bacteria</taxon>
        <taxon>Bacillati</taxon>
        <taxon>Actinomycetota</taxon>
        <taxon>Actinomycetes</taxon>
        <taxon>Pseudonocardiales</taxon>
        <taxon>Pseudonocardiaceae</taxon>
        <taxon>Saccharopolyspora</taxon>
    </lineage>
</organism>
<dbReference type="PRINTS" id="PR00377">
    <property type="entry name" value="IMPHPHTASES"/>
</dbReference>
<dbReference type="EMBL" id="FOUP01000005">
    <property type="protein sequence ID" value="SFN51374.1"/>
    <property type="molecule type" value="Genomic_DNA"/>
</dbReference>
<reference evidence="3 4" key="1">
    <citation type="submission" date="2016-10" db="EMBL/GenBank/DDBJ databases">
        <authorList>
            <person name="de Groot N.N."/>
        </authorList>
    </citation>
    <scope>NUCLEOTIDE SEQUENCE [LARGE SCALE GENOMIC DNA]</scope>
    <source>
        <strain evidence="3 4">CPCC 201259</strain>
    </source>
</reference>
<protein>
    <submittedName>
        <fullName evidence="3">Myo-inositol-1(Or 4)-monophosphatase</fullName>
    </submittedName>
</protein>
<keyword evidence="1" id="KW-0479">Metal-binding</keyword>
<comment type="cofactor">
    <cofactor evidence="1">
        <name>Mg(2+)</name>
        <dbReference type="ChEBI" id="CHEBI:18420"/>
    </cofactor>
</comment>
<dbReference type="GO" id="GO:0008934">
    <property type="term" value="F:inositol monophosphate 1-phosphatase activity"/>
    <property type="evidence" value="ECO:0007669"/>
    <property type="project" value="TreeGrafter"/>
</dbReference>
<gene>
    <name evidence="2" type="ORF">ATL45_1757</name>
    <name evidence="3" type="ORF">SAMN05421805_10541</name>
</gene>
<evidence type="ECO:0000313" key="2">
    <source>
        <dbReference type="EMBL" id="RKT83473.1"/>
    </source>
</evidence>
<dbReference type="OrthoDB" id="9785695at2"/>
<feature type="binding site" evidence="1">
    <location>
        <position position="94"/>
    </location>
    <ligand>
        <name>Mg(2+)</name>
        <dbReference type="ChEBI" id="CHEBI:18420"/>
        <label>1</label>
        <note>catalytic</note>
    </ligand>
</feature>
<dbReference type="Gene3D" id="3.30.540.10">
    <property type="entry name" value="Fructose-1,6-Bisphosphatase, subunit A, domain 1"/>
    <property type="match status" value="1"/>
</dbReference>
<dbReference type="PANTHER" id="PTHR20854">
    <property type="entry name" value="INOSITOL MONOPHOSPHATASE"/>
    <property type="match status" value="1"/>
</dbReference>
<evidence type="ECO:0000313" key="3">
    <source>
        <dbReference type="EMBL" id="SFN51374.1"/>
    </source>
</evidence>